<evidence type="ECO:0000256" key="1">
    <source>
        <dbReference type="SAM" id="MobiDB-lite"/>
    </source>
</evidence>
<accession>A0AA40DZ39</accession>
<comment type="caution">
    <text evidence="2">The sequence shown here is derived from an EMBL/GenBank/DDBJ whole genome shotgun (WGS) entry which is preliminary data.</text>
</comment>
<dbReference type="AlphaFoldDB" id="A0AA40DZ39"/>
<protein>
    <submittedName>
        <fullName evidence="2">Uncharacterized protein</fullName>
    </submittedName>
</protein>
<keyword evidence="3" id="KW-1185">Reference proteome</keyword>
<reference evidence="2" key="1">
    <citation type="submission" date="2023-06" db="EMBL/GenBank/DDBJ databases">
        <title>Genome-scale phylogeny and comparative genomics of the fungal order Sordariales.</title>
        <authorList>
            <consortium name="Lawrence Berkeley National Laboratory"/>
            <person name="Hensen N."/>
            <person name="Bonometti L."/>
            <person name="Westerberg I."/>
            <person name="Brannstrom I.O."/>
            <person name="Guillou S."/>
            <person name="Cros-Aarteil S."/>
            <person name="Calhoun S."/>
            <person name="Haridas S."/>
            <person name="Kuo A."/>
            <person name="Mondo S."/>
            <person name="Pangilinan J."/>
            <person name="Riley R."/>
            <person name="Labutti K."/>
            <person name="Andreopoulos B."/>
            <person name="Lipzen A."/>
            <person name="Chen C."/>
            <person name="Yanf M."/>
            <person name="Daum C."/>
            <person name="Ng V."/>
            <person name="Clum A."/>
            <person name="Steindorff A."/>
            <person name="Ohm R."/>
            <person name="Martin F."/>
            <person name="Silar P."/>
            <person name="Natvig D."/>
            <person name="Lalanne C."/>
            <person name="Gautier V."/>
            <person name="Ament-Velasquez S.L."/>
            <person name="Kruys A."/>
            <person name="Hutchinson M.I."/>
            <person name="Powell A.J."/>
            <person name="Barry K."/>
            <person name="Miller A.N."/>
            <person name="Grigoriev I.V."/>
            <person name="Debuchy R."/>
            <person name="Gladieux P."/>
            <person name="Thoren M.H."/>
            <person name="Johannesson H."/>
        </authorList>
    </citation>
    <scope>NUCLEOTIDE SEQUENCE</scope>
    <source>
        <strain evidence="2">CBS 540.89</strain>
    </source>
</reference>
<dbReference type="EMBL" id="JAUKTV010000013">
    <property type="protein sequence ID" value="KAK0719032.1"/>
    <property type="molecule type" value="Genomic_DNA"/>
</dbReference>
<feature type="region of interest" description="Disordered" evidence="1">
    <location>
        <begin position="139"/>
        <end position="168"/>
    </location>
</feature>
<feature type="compositionally biased region" description="Polar residues" evidence="1">
    <location>
        <begin position="143"/>
        <end position="168"/>
    </location>
</feature>
<dbReference type="Proteomes" id="UP001172159">
    <property type="component" value="Unassembled WGS sequence"/>
</dbReference>
<gene>
    <name evidence="2" type="ORF">B0T21DRAFT_374631</name>
</gene>
<organism evidence="2 3">
    <name type="scientific">Apiosordaria backusii</name>
    <dbReference type="NCBI Taxonomy" id="314023"/>
    <lineage>
        <taxon>Eukaryota</taxon>
        <taxon>Fungi</taxon>
        <taxon>Dikarya</taxon>
        <taxon>Ascomycota</taxon>
        <taxon>Pezizomycotina</taxon>
        <taxon>Sordariomycetes</taxon>
        <taxon>Sordariomycetidae</taxon>
        <taxon>Sordariales</taxon>
        <taxon>Lasiosphaeriaceae</taxon>
        <taxon>Apiosordaria</taxon>
    </lineage>
</organism>
<sequence length="453" mass="50201">MDETFFSRRHTVAASRAAPFFTQSIADHIQYKVDRSSGFAIADVIKWNIPWDVSASPNLNLPPRCIDDFLFSMQQILSSDASELIRSQAQAFDESVGIHGLADKFIGLRPAREAMLDVIDGIAHWAEEAAAQAVPFHPEQADPSATATGQQRTNQPSNGQSHPPVEGQSTIALGSRTEQPSTDTEPYSVIQLKLEGSTILEAWNGNPTTRAMEQLANSHERGADPSHFSFRALPVYHGTDAFRGASTPDMEAAVRHGLLYGSVTENQVAPRRLCLPVLWTGFSPLRCFLWAAFKGEVLQPVPSATIGNKLKMPWKCGEHEHVGVLVFRFQPALPSAPGEASYIIPPGREQEWTNLSRLAEGVTPDALWRLFAPIHHNVEPTWPETLHCREYGAQMSMLSPYIKQFWRTVWFDAGITTLRASHQATYSISFTQTIQDAPPADKDPKTKKHRTST</sequence>
<name>A0AA40DZ39_9PEZI</name>
<proteinExistence type="predicted"/>
<evidence type="ECO:0000313" key="3">
    <source>
        <dbReference type="Proteomes" id="UP001172159"/>
    </source>
</evidence>
<evidence type="ECO:0000313" key="2">
    <source>
        <dbReference type="EMBL" id="KAK0719032.1"/>
    </source>
</evidence>